<dbReference type="InterPro" id="IPR001789">
    <property type="entry name" value="Sig_transdc_resp-reg_receiver"/>
</dbReference>
<evidence type="ECO:0000313" key="5">
    <source>
        <dbReference type="EMBL" id="RGR76189.1"/>
    </source>
</evidence>
<dbReference type="InterPro" id="IPR006674">
    <property type="entry name" value="HD_domain"/>
</dbReference>
<evidence type="ECO:0000259" key="3">
    <source>
        <dbReference type="PROSITE" id="PS51831"/>
    </source>
</evidence>
<organism evidence="5 6">
    <name type="scientific">Holdemania filiformis</name>
    <dbReference type="NCBI Taxonomy" id="61171"/>
    <lineage>
        <taxon>Bacteria</taxon>
        <taxon>Bacillati</taxon>
        <taxon>Bacillota</taxon>
        <taxon>Erysipelotrichia</taxon>
        <taxon>Erysipelotrichales</taxon>
        <taxon>Erysipelotrichaceae</taxon>
        <taxon>Holdemania</taxon>
    </lineage>
</organism>
<dbReference type="Gene3D" id="1.10.3210.10">
    <property type="entry name" value="Hypothetical protein af1432"/>
    <property type="match status" value="1"/>
</dbReference>
<evidence type="ECO:0000256" key="1">
    <source>
        <dbReference type="PROSITE-ProRule" id="PRU00169"/>
    </source>
</evidence>
<feature type="domain" description="HD" evidence="3">
    <location>
        <begin position="333"/>
        <end position="455"/>
    </location>
</feature>
<dbReference type="PROSITE" id="PS51832">
    <property type="entry name" value="HD_GYP"/>
    <property type="match status" value="1"/>
</dbReference>
<dbReference type="CDD" id="cd00077">
    <property type="entry name" value="HDc"/>
    <property type="match status" value="1"/>
</dbReference>
<dbReference type="GO" id="GO:0000160">
    <property type="term" value="P:phosphorelay signal transduction system"/>
    <property type="evidence" value="ECO:0007669"/>
    <property type="project" value="InterPro"/>
</dbReference>
<dbReference type="InterPro" id="IPR021800">
    <property type="entry name" value="DUF3369"/>
</dbReference>
<dbReference type="CDD" id="cd00156">
    <property type="entry name" value="REC"/>
    <property type="match status" value="1"/>
</dbReference>
<keyword evidence="6" id="KW-1185">Reference proteome</keyword>
<dbReference type="InterPro" id="IPR006675">
    <property type="entry name" value="HDIG_dom"/>
</dbReference>
<dbReference type="NCBIfam" id="TIGR00277">
    <property type="entry name" value="HDIG"/>
    <property type="match status" value="1"/>
</dbReference>
<dbReference type="RefSeq" id="WP_117893109.1">
    <property type="nucleotide sequence ID" value="NZ_CABJCV010000002.1"/>
</dbReference>
<dbReference type="InterPro" id="IPR052020">
    <property type="entry name" value="Cyclic_di-GMP/3'3'-cGAMP_PDE"/>
</dbReference>
<name>A0A412G5E0_9FIRM</name>
<comment type="caution">
    <text evidence="5">The sequence shown here is derived from an EMBL/GenBank/DDBJ whole genome shotgun (WGS) entry which is preliminary data.</text>
</comment>
<dbReference type="Pfam" id="PF13487">
    <property type="entry name" value="HD_5"/>
    <property type="match status" value="1"/>
</dbReference>
<proteinExistence type="predicted"/>
<feature type="modified residue" description="4-aspartylphosphate" evidence="1">
    <location>
        <position position="63"/>
    </location>
</feature>
<feature type="domain" description="Response regulatory" evidence="2">
    <location>
        <begin position="14"/>
        <end position="129"/>
    </location>
</feature>
<reference evidence="5 6" key="1">
    <citation type="submission" date="2018-08" db="EMBL/GenBank/DDBJ databases">
        <title>A genome reference for cultivated species of the human gut microbiota.</title>
        <authorList>
            <person name="Zou Y."/>
            <person name="Xue W."/>
            <person name="Luo G."/>
        </authorList>
    </citation>
    <scope>NUCLEOTIDE SEQUENCE [LARGE SCALE GENOMIC DNA]</scope>
    <source>
        <strain evidence="5 6">AF24-29</strain>
    </source>
</reference>
<accession>A0A412G5E0</accession>
<evidence type="ECO:0000259" key="2">
    <source>
        <dbReference type="PROSITE" id="PS50110"/>
    </source>
</evidence>
<dbReference type="InterPro" id="IPR011006">
    <property type="entry name" value="CheY-like_superfamily"/>
</dbReference>
<dbReference type="SUPFAM" id="SSF52172">
    <property type="entry name" value="CheY-like"/>
    <property type="match status" value="1"/>
</dbReference>
<keyword evidence="1" id="KW-0597">Phosphoprotein</keyword>
<dbReference type="AlphaFoldDB" id="A0A412G5E0"/>
<protein>
    <submittedName>
        <fullName evidence="5">HD domain-containing protein</fullName>
    </submittedName>
</protein>
<gene>
    <name evidence="5" type="ORF">DWY25_02210</name>
</gene>
<dbReference type="SUPFAM" id="SSF109604">
    <property type="entry name" value="HD-domain/PDEase-like"/>
    <property type="match status" value="1"/>
</dbReference>
<dbReference type="GeneID" id="83014223"/>
<dbReference type="InterPro" id="IPR037522">
    <property type="entry name" value="HD_GYP_dom"/>
</dbReference>
<dbReference type="PROSITE" id="PS50110">
    <property type="entry name" value="RESPONSE_REGULATORY"/>
    <property type="match status" value="1"/>
</dbReference>
<dbReference type="Gene3D" id="3.40.50.2300">
    <property type="match status" value="1"/>
</dbReference>
<dbReference type="Pfam" id="PF11849">
    <property type="entry name" value="DUF3369"/>
    <property type="match status" value="1"/>
</dbReference>
<dbReference type="PANTHER" id="PTHR45228:SF4">
    <property type="entry name" value="LIPOPROTEIN"/>
    <property type="match status" value="1"/>
</dbReference>
<evidence type="ECO:0000259" key="4">
    <source>
        <dbReference type="PROSITE" id="PS51832"/>
    </source>
</evidence>
<dbReference type="InterPro" id="IPR003607">
    <property type="entry name" value="HD/PDEase_dom"/>
</dbReference>
<dbReference type="Pfam" id="PF00072">
    <property type="entry name" value="Response_reg"/>
    <property type="match status" value="1"/>
</dbReference>
<feature type="domain" description="HD-GYP" evidence="4">
    <location>
        <begin position="311"/>
        <end position="506"/>
    </location>
</feature>
<dbReference type="Proteomes" id="UP000284178">
    <property type="component" value="Unassembled WGS sequence"/>
</dbReference>
<dbReference type="PROSITE" id="PS51831">
    <property type="entry name" value="HD"/>
    <property type="match status" value="1"/>
</dbReference>
<dbReference type="PANTHER" id="PTHR45228">
    <property type="entry name" value="CYCLIC DI-GMP PHOSPHODIESTERASE TM_0186-RELATED"/>
    <property type="match status" value="1"/>
</dbReference>
<sequence>MRKNRKGQIHNEFRLLVLDDDEMITLALRAYFEGCGYTVDIESNPLRAIEKIRLDHYDILLLDFLMNPICGDKVVEEIRKFNTDLFIILLTGHKDLAPPVKTIRELDIQGYYEKSDKFDQLELLVESCVKSIRQMQTIRRYRDGLNEILNDVTTLYQDQNPQQLVAAIVGQVRSLCQEDDVFVMLNPQNIPAFSEKVSLVSSLLLSGSGDYELDAAQFMRLYYPHFLDAIQRIKSSRQPDLCEQRLALPLHDESGHFLGMIGIHFRQAPADTLIQLLTLYSRQAGSAIARMILHTVLQSRNDQLKETNKQLKASYMETITAVRLMVEAKDIYTRGHSDRVSYYTTLLAKKRIPDPQRLERIRLAGLFHDVGKIGVPDSILTKLGPLSEEEYAQIRRHSELGCQILSAMSFFQEIAGIIRSHHERWDGKGYPDGLAGPQIPLESRMIAVADAFDAMTSFRAYRQSLSLDQARAELIRNKGTQFDPELVDDFIEILNDYDQIHAQLEWTFHEL</sequence>
<dbReference type="SMART" id="SM00448">
    <property type="entry name" value="REC"/>
    <property type="match status" value="1"/>
</dbReference>
<evidence type="ECO:0000313" key="6">
    <source>
        <dbReference type="Proteomes" id="UP000284178"/>
    </source>
</evidence>
<dbReference type="SMART" id="SM00471">
    <property type="entry name" value="HDc"/>
    <property type="match status" value="1"/>
</dbReference>
<dbReference type="EMBL" id="QRUP01000002">
    <property type="protein sequence ID" value="RGR76189.1"/>
    <property type="molecule type" value="Genomic_DNA"/>
</dbReference>